<keyword evidence="2" id="KW-0378">Hydrolase</keyword>
<dbReference type="GO" id="GO:0006508">
    <property type="term" value="P:proteolysis"/>
    <property type="evidence" value="ECO:0007669"/>
    <property type="project" value="UniProtKB-KW"/>
</dbReference>
<dbReference type="GO" id="GO:0008234">
    <property type="term" value="F:cysteine-type peptidase activity"/>
    <property type="evidence" value="ECO:0007669"/>
    <property type="project" value="UniProtKB-KW"/>
</dbReference>
<dbReference type="CDD" id="cd06165">
    <property type="entry name" value="Sortase_A"/>
    <property type="match status" value="1"/>
</dbReference>
<keyword evidence="1" id="KW-0645">Protease</keyword>
<sequence length="219" mass="24257">MYKKIIIAVFILSGLLLIFSPFIKGSLIAYLSKNQYESELTVKQLQENNEKEAEFDFNSIQPPTLKEAINAGFDRDPKAIIGRITIESVDLELPILKGTTNENLLIGAATMRPDQKMGEGNYPLAGHHLKRKSLLFGPLANIKKGAKIVITDFKNDYMYSVTSIKNISEIDAAVIQDTKEKEITLITCDKAVETEGRLAVKGKLIEIVGHTNDRSSSGM</sequence>
<evidence type="ECO:0000256" key="2">
    <source>
        <dbReference type="ARBA" id="ARBA00022801"/>
    </source>
</evidence>
<dbReference type="Gene3D" id="2.40.260.10">
    <property type="entry name" value="Sortase"/>
    <property type="match status" value="1"/>
</dbReference>
<dbReference type="InterPro" id="IPR023365">
    <property type="entry name" value="Sortase_dom-sf"/>
</dbReference>
<name>A0AAP3FWN4_BACMO</name>
<dbReference type="RefSeq" id="WP_268446936.1">
    <property type="nucleotide sequence ID" value="NZ_JALAQA010000008.1"/>
</dbReference>
<keyword evidence="3" id="KW-0788">Thiol protease</keyword>
<comment type="caution">
    <text evidence="5">The sequence shown here is derived from an EMBL/GenBank/DDBJ whole genome shotgun (WGS) entry which is preliminary data.</text>
</comment>
<gene>
    <name evidence="5" type="ORF">MOD07_15495</name>
</gene>
<organism evidence="5 6">
    <name type="scientific">Bacillus mojavensis</name>
    <dbReference type="NCBI Taxonomy" id="72360"/>
    <lineage>
        <taxon>Bacteria</taxon>
        <taxon>Bacillati</taxon>
        <taxon>Bacillota</taxon>
        <taxon>Bacilli</taxon>
        <taxon>Bacillales</taxon>
        <taxon>Bacillaceae</taxon>
        <taxon>Bacillus</taxon>
    </lineage>
</organism>
<dbReference type="Pfam" id="PF04203">
    <property type="entry name" value="Sortase"/>
    <property type="match status" value="1"/>
</dbReference>
<dbReference type="Proteomes" id="UP001075387">
    <property type="component" value="Unassembled WGS sequence"/>
</dbReference>
<evidence type="ECO:0000313" key="5">
    <source>
        <dbReference type="EMBL" id="MCY8510941.1"/>
    </source>
</evidence>
<proteinExistence type="predicted"/>
<protein>
    <submittedName>
        <fullName evidence="5">Class A sortase</fullName>
    </submittedName>
</protein>
<evidence type="ECO:0000256" key="1">
    <source>
        <dbReference type="ARBA" id="ARBA00022670"/>
    </source>
</evidence>
<dbReference type="SUPFAM" id="SSF63817">
    <property type="entry name" value="Sortase"/>
    <property type="match status" value="1"/>
</dbReference>
<evidence type="ECO:0000313" key="6">
    <source>
        <dbReference type="Proteomes" id="UP001075387"/>
    </source>
</evidence>
<accession>A0AAP3FWN4</accession>
<dbReference type="AlphaFoldDB" id="A0AAP3FWN4"/>
<reference evidence="5" key="1">
    <citation type="submission" date="2022-02" db="EMBL/GenBank/DDBJ databases">
        <title>Crop Bioprotection Bacillus Genome Sequencing.</title>
        <authorList>
            <person name="Dunlap C."/>
        </authorList>
    </citation>
    <scope>NUCLEOTIDE SEQUENCE</scope>
    <source>
        <strain evidence="5">CK3O2B-54A</strain>
    </source>
</reference>
<dbReference type="InterPro" id="IPR042007">
    <property type="entry name" value="Sortase_A"/>
</dbReference>
<dbReference type="NCBIfam" id="TIGR01076">
    <property type="entry name" value="sortase_fam"/>
    <property type="match status" value="1"/>
</dbReference>
<dbReference type="EMBL" id="JALAQA010000008">
    <property type="protein sequence ID" value="MCY8510941.1"/>
    <property type="molecule type" value="Genomic_DNA"/>
</dbReference>
<evidence type="ECO:0000256" key="3">
    <source>
        <dbReference type="ARBA" id="ARBA00022807"/>
    </source>
</evidence>
<dbReference type="InterPro" id="IPR005754">
    <property type="entry name" value="Sortase"/>
</dbReference>
<evidence type="ECO:0000256" key="4">
    <source>
        <dbReference type="PIRSR" id="PIRSR605754-1"/>
    </source>
</evidence>
<feature type="active site" description="Proton donor/acceptor" evidence="4">
    <location>
        <position position="127"/>
    </location>
</feature>
<feature type="active site" description="Acyl-thioester intermediate" evidence="4">
    <location>
        <position position="188"/>
    </location>
</feature>